<evidence type="ECO:0000256" key="2">
    <source>
        <dbReference type="ARBA" id="ARBA00006679"/>
    </source>
</evidence>
<evidence type="ECO:0000256" key="5">
    <source>
        <dbReference type="ARBA" id="ARBA00022989"/>
    </source>
</evidence>
<evidence type="ECO:0000256" key="7">
    <source>
        <dbReference type="SAM" id="Phobius"/>
    </source>
</evidence>
<name>A0A239PMX4_9RHOB</name>
<keyword evidence="9" id="KW-1185">Reference proteome</keyword>
<evidence type="ECO:0000256" key="6">
    <source>
        <dbReference type="ARBA" id="ARBA00023136"/>
    </source>
</evidence>
<dbReference type="AlphaFoldDB" id="A0A239PMX4"/>
<keyword evidence="6 7" id="KW-0472">Membrane</keyword>
<dbReference type="InterPro" id="IPR032808">
    <property type="entry name" value="DoxX"/>
</dbReference>
<organism evidence="8 9">
    <name type="scientific">Paracoccus seriniphilus</name>
    <dbReference type="NCBI Taxonomy" id="184748"/>
    <lineage>
        <taxon>Bacteria</taxon>
        <taxon>Pseudomonadati</taxon>
        <taxon>Pseudomonadota</taxon>
        <taxon>Alphaproteobacteria</taxon>
        <taxon>Rhodobacterales</taxon>
        <taxon>Paracoccaceae</taxon>
        <taxon>Paracoccus</taxon>
    </lineage>
</organism>
<dbReference type="GO" id="GO:0005886">
    <property type="term" value="C:plasma membrane"/>
    <property type="evidence" value="ECO:0007669"/>
    <property type="project" value="UniProtKB-SubCell"/>
</dbReference>
<dbReference type="RefSeq" id="WP_089342627.1">
    <property type="nucleotide sequence ID" value="NZ_CP067129.1"/>
</dbReference>
<proteinExistence type="inferred from homology"/>
<dbReference type="InterPro" id="IPR051907">
    <property type="entry name" value="DoxX-like_oxidoreductase"/>
</dbReference>
<evidence type="ECO:0000313" key="8">
    <source>
        <dbReference type="EMBL" id="SNT68729.1"/>
    </source>
</evidence>
<feature type="transmembrane region" description="Helical" evidence="7">
    <location>
        <begin position="86"/>
        <end position="113"/>
    </location>
</feature>
<gene>
    <name evidence="8" type="ORF">SAMN05444959_101289</name>
</gene>
<evidence type="ECO:0000256" key="3">
    <source>
        <dbReference type="ARBA" id="ARBA00022475"/>
    </source>
</evidence>
<evidence type="ECO:0000256" key="1">
    <source>
        <dbReference type="ARBA" id="ARBA00004651"/>
    </source>
</evidence>
<keyword evidence="3" id="KW-1003">Cell membrane</keyword>
<dbReference type="PANTHER" id="PTHR33452">
    <property type="entry name" value="OXIDOREDUCTASE CATD-RELATED"/>
    <property type="match status" value="1"/>
</dbReference>
<sequence length="154" mass="16647">MTTSSMAARGISLLHKLNGIAGHLPYAIAGLAARIFPAAVFWTSGQTKLDGLTLKSSTFYLFEHEYGLPLIPPEIAARLATTAEHVFPVLLVLGLFTRLSALALLGMTAVIQIFVYPSAWQTHGLWAACFLVLLSRGPGAWSLDRILGLDRARD</sequence>
<dbReference type="EMBL" id="FZQB01000001">
    <property type="protein sequence ID" value="SNT68729.1"/>
    <property type="molecule type" value="Genomic_DNA"/>
</dbReference>
<accession>A0A239PMX4</accession>
<dbReference type="Pfam" id="PF07681">
    <property type="entry name" value="DoxX"/>
    <property type="match status" value="1"/>
</dbReference>
<evidence type="ECO:0000313" key="9">
    <source>
        <dbReference type="Proteomes" id="UP000198307"/>
    </source>
</evidence>
<keyword evidence="4 7" id="KW-0812">Transmembrane</keyword>
<comment type="similarity">
    <text evidence="2">Belongs to the DoxX family.</text>
</comment>
<reference evidence="8 9" key="1">
    <citation type="submission" date="2017-07" db="EMBL/GenBank/DDBJ databases">
        <authorList>
            <person name="Sun Z.S."/>
            <person name="Albrecht U."/>
            <person name="Echele G."/>
            <person name="Lee C.C."/>
        </authorList>
    </citation>
    <scope>NUCLEOTIDE SEQUENCE [LARGE SCALE GENOMIC DNA]</scope>
    <source>
        <strain evidence="8 9">DSM 14827</strain>
    </source>
</reference>
<comment type="subcellular location">
    <subcellularLocation>
        <location evidence="1">Cell membrane</location>
        <topology evidence="1">Multi-pass membrane protein</topology>
    </subcellularLocation>
</comment>
<dbReference type="Proteomes" id="UP000198307">
    <property type="component" value="Unassembled WGS sequence"/>
</dbReference>
<dbReference type="PANTHER" id="PTHR33452:SF1">
    <property type="entry name" value="INNER MEMBRANE PROTEIN YPHA-RELATED"/>
    <property type="match status" value="1"/>
</dbReference>
<keyword evidence="5 7" id="KW-1133">Transmembrane helix</keyword>
<protein>
    <submittedName>
        <fullName evidence="8">Putative oxidoreductase</fullName>
    </submittedName>
</protein>
<dbReference type="OrthoDB" id="121744at2"/>
<evidence type="ECO:0000256" key="4">
    <source>
        <dbReference type="ARBA" id="ARBA00022692"/>
    </source>
</evidence>